<gene>
    <name evidence="1" type="ORF">B0H16DRAFT_1708935</name>
</gene>
<proteinExistence type="predicted"/>
<dbReference type="EMBL" id="JARKIB010000002">
    <property type="protein sequence ID" value="KAJ7784196.1"/>
    <property type="molecule type" value="Genomic_DNA"/>
</dbReference>
<name>A0AAD7KJ12_9AGAR</name>
<evidence type="ECO:0000313" key="2">
    <source>
        <dbReference type="Proteomes" id="UP001215598"/>
    </source>
</evidence>
<keyword evidence="2" id="KW-1185">Reference proteome</keyword>
<evidence type="ECO:0000313" key="1">
    <source>
        <dbReference type="EMBL" id="KAJ7784196.1"/>
    </source>
</evidence>
<reference evidence="1" key="1">
    <citation type="submission" date="2023-03" db="EMBL/GenBank/DDBJ databases">
        <title>Massive genome expansion in bonnet fungi (Mycena s.s.) driven by repeated elements and novel gene families across ecological guilds.</title>
        <authorList>
            <consortium name="Lawrence Berkeley National Laboratory"/>
            <person name="Harder C.B."/>
            <person name="Miyauchi S."/>
            <person name="Viragh M."/>
            <person name="Kuo A."/>
            <person name="Thoen E."/>
            <person name="Andreopoulos B."/>
            <person name="Lu D."/>
            <person name="Skrede I."/>
            <person name="Drula E."/>
            <person name="Henrissat B."/>
            <person name="Morin E."/>
            <person name="Kohler A."/>
            <person name="Barry K."/>
            <person name="LaButti K."/>
            <person name="Morin E."/>
            <person name="Salamov A."/>
            <person name="Lipzen A."/>
            <person name="Mereny Z."/>
            <person name="Hegedus B."/>
            <person name="Baldrian P."/>
            <person name="Stursova M."/>
            <person name="Weitz H."/>
            <person name="Taylor A."/>
            <person name="Grigoriev I.V."/>
            <person name="Nagy L.G."/>
            <person name="Martin F."/>
            <person name="Kauserud H."/>
        </authorList>
    </citation>
    <scope>NUCLEOTIDE SEQUENCE</scope>
    <source>
        <strain evidence="1">CBHHK182m</strain>
    </source>
</reference>
<sequence>MDARVYRAFSQIARDENAFLQAQITLYTERLNAEYPSYTRQIRYQTQIRKLRNRTNERIERRFVAVLDHYGHASDQGPYYDPTHIY</sequence>
<dbReference type="Proteomes" id="UP001215598">
    <property type="component" value="Unassembled WGS sequence"/>
</dbReference>
<comment type="caution">
    <text evidence="1">The sequence shown here is derived from an EMBL/GenBank/DDBJ whole genome shotgun (WGS) entry which is preliminary data.</text>
</comment>
<organism evidence="1 2">
    <name type="scientific">Mycena metata</name>
    <dbReference type="NCBI Taxonomy" id="1033252"/>
    <lineage>
        <taxon>Eukaryota</taxon>
        <taxon>Fungi</taxon>
        <taxon>Dikarya</taxon>
        <taxon>Basidiomycota</taxon>
        <taxon>Agaricomycotina</taxon>
        <taxon>Agaricomycetes</taxon>
        <taxon>Agaricomycetidae</taxon>
        <taxon>Agaricales</taxon>
        <taxon>Marasmiineae</taxon>
        <taxon>Mycenaceae</taxon>
        <taxon>Mycena</taxon>
    </lineage>
</organism>
<accession>A0AAD7KJ12</accession>
<dbReference type="AlphaFoldDB" id="A0AAD7KJ12"/>
<protein>
    <submittedName>
        <fullName evidence="1">Uncharacterized protein</fullName>
    </submittedName>
</protein>